<dbReference type="InterPro" id="IPR010987">
    <property type="entry name" value="Glutathione-S-Trfase_C-like"/>
</dbReference>
<dbReference type="SFLD" id="SFLDS00019">
    <property type="entry name" value="Glutathione_Transferase_(cytos"/>
    <property type="match status" value="1"/>
</dbReference>
<evidence type="ECO:0000313" key="3">
    <source>
        <dbReference type="Proteomes" id="UP000646827"/>
    </source>
</evidence>
<accession>A0A8H7RXX2</accession>
<dbReference type="GO" id="GO:0005737">
    <property type="term" value="C:cytoplasm"/>
    <property type="evidence" value="ECO:0007669"/>
    <property type="project" value="TreeGrafter"/>
</dbReference>
<dbReference type="OrthoDB" id="422574at2759"/>
<dbReference type="AlphaFoldDB" id="A0A8H7RXX2"/>
<protein>
    <recommendedName>
        <fullName evidence="1">GST C-terminal domain-containing protein</fullName>
    </recommendedName>
</protein>
<dbReference type="PANTHER" id="PTHR43968">
    <property type="match status" value="1"/>
</dbReference>
<name>A0A8H7RXX2_9FUNG</name>
<comment type="caution">
    <text evidence="2">The sequence shown here is derived from an EMBL/GenBank/DDBJ whole genome shotgun (WGS) entry which is preliminary data.</text>
</comment>
<organism evidence="2 3">
    <name type="scientific">Circinella minor</name>
    <dbReference type="NCBI Taxonomy" id="1195481"/>
    <lineage>
        <taxon>Eukaryota</taxon>
        <taxon>Fungi</taxon>
        <taxon>Fungi incertae sedis</taxon>
        <taxon>Mucoromycota</taxon>
        <taxon>Mucoromycotina</taxon>
        <taxon>Mucoromycetes</taxon>
        <taxon>Mucorales</taxon>
        <taxon>Lichtheimiaceae</taxon>
        <taxon>Circinella</taxon>
    </lineage>
</organism>
<dbReference type="SUPFAM" id="SSF52833">
    <property type="entry name" value="Thioredoxin-like"/>
    <property type="match status" value="1"/>
</dbReference>
<evidence type="ECO:0000259" key="1">
    <source>
        <dbReference type="PROSITE" id="PS50405"/>
    </source>
</evidence>
<dbReference type="CDD" id="cd00570">
    <property type="entry name" value="GST_N_family"/>
    <property type="match status" value="1"/>
</dbReference>
<dbReference type="Gene3D" id="1.20.1050.10">
    <property type="match status" value="1"/>
</dbReference>
<dbReference type="PROSITE" id="PS50405">
    <property type="entry name" value="GST_CTER"/>
    <property type="match status" value="1"/>
</dbReference>
<dbReference type="Pfam" id="PF13410">
    <property type="entry name" value="GST_C_2"/>
    <property type="match status" value="1"/>
</dbReference>
<evidence type="ECO:0000313" key="2">
    <source>
        <dbReference type="EMBL" id="KAG2219064.1"/>
    </source>
</evidence>
<dbReference type="PANTHER" id="PTHR43968:SF6">
    <property type="entry name" value="GLUTATHIONE S-TRANSFERASE OMEGA"/>
    <property type="match status" value="1"/>
</dbReference>
<dbReference type="CDD" id="cd00299">
    <property type="entry name" value="GST_C_family"/>
    <property type="match status" value="1"/>
</dbReference>
<dbReference type="EMBL" id="JAEPRB010000197">
    <property type="protein sequence ID" value="KAG2219064.1"/>
    <property type="molecule type" value="Genomic_DNA"/>
</dbReference>
<proteinExistence type="predicted"/>
<dbReference type="InterPro" id="IPR036249">
    <property type="entry name" value="Thioredoxin-like_sf"/>
</dbReference>
<dbReference type="InterPro" id="IPR040079">
    <property type="entry name" value="Glutathione_S-Trfase"/>
</dbReference>
<dbReference type="InterPro" id="IPR050983">
    <property type="entry name" value="GST_Omega/HSP26"/>
</dbReference>
<dbReference type="Proteomes" id="UP000646827">
    <property type="component" value="Unassembled WGS sequence"/>
</dbReference>
<dbReference type="Gene3D" id="3.40.30.10">
    <property type="entry name" value="Glutaredoxin"/>
    <property type="match status" value="1"/>
</dbReference>
<dbReference type="SUPFAM" id="SSF47616">
    <property type="entry name" value="GST C-terminal domain-like"/>
    <property type="match status" value="1"/>
</dbReference>
<sequence length="245" mass="27788">MSGSSITNGVFGVFYVSDLGNSTNTQFLEIMIMIICYQTIKSFFIQSQHRLTDTGYKKEIYPEGKVPALKYGQEVIPESMIIVELLHDLYPTAKLFTTADPGRKAKMKFAIGLFEDQVLSANRKLLDTRPITRESFDVYVETISSLYRRFNGLLLEQSSTGPYFLGSQYSAVDIALAPFVFQVSTFAKLLTGKNFEVLDDLPRLRTFLESIVNHPVCQETGHLNEERFSNVAIERFGVTRNMFVK</sequence>
<dbReference type="InterPro" id="IPR036282">
    <property type="entry name" value="Glutathione-S-Trfase_C_sf"/>
</dbReference>
<gene>
    <name evidence="2" type="ORF">INT45_008908</name>
</gene>
<reference evidence="2 3" key="1">
    <citation type="submission" date="2020-12" db="EMBL/GenBank/DDBJ databases">
        <title>Metabolic potential, ecology and presence of endohyphal bacteria is reflected in genomic diversity of Mucoromycotina.</title>
        <authorList>
            <person name="Muszewska A."/>
            <person name="Okrasinska A."/>
            <person name="Steczkiewicz K."/>
            <person name="Drgas O."/>
            <person name="Orlowska M."/>
            <person name="Perlinska-Lenart U."/>
            <person name="Aleksandrzak-Piekarczyk T."/>
            <person name="Szatraj K."/>
            <person name="Zielenkiewicz U."/>
            <person name="Pilsyk S."/>
            <person name="Malc E."/>
            <person name="Mieczkowski P."/>
            <person name="Kruszewska J.S."/>
            <person name="Biernat P."/>
            <person name="Pawlowska J."/>
        </authorList>
    </citation>
    <scope>NUCLEOTIDE SEQUENCE [LARGE SCALE GENOMIC DNA]</scope>
    <source>
        <strain evidence="2 3">CBS 142.35</strain>
    </source>
</reference>
<keyword evidence="3" id="KW-1185">Reference proteome</keyword>
<feature type="domain" description="GST C-terminal" evidence="1">
    <location>
        <begin position="100"/>
        <end position="231"/>
    </location>
</feature>